<feature type="compositionally biased region" description="Low complexity" evidence="1">
    <location>
        <begin position="110"/>
        <end position="130"/>
    </location>
</feature>
<dbReference type="AlphaFoldDB" id="A0A6J4TVV7"/>
<protein>
    <submittedName>
        <fullName evidence="2">Uncharacterized protein</fullName>
    </submittedName>
</protein>
<name>A0A6J4TVV7_9ACTN</name>
<reference evidence="2" key="1">
    <citation type="submission" date="2020-02" db="EMBL/GenBank/DDBJ databases">
        <authorList>
            <person name="Meier V. D."/>
        </authorList>
    </citation>
    <scope>NUCLEOTIDE SEQUENCE</scope>
    <source>
        <strain evidence="2">AVDCRST_MAG85</strain>
    </source>
</reference>
<organism evidence="2">
    <name type="scientific">uncultured Solirubrobacteraceae bacterium</name>
    <dbReference type="NCBI Taxonomy" id="1162706"/>
    <lineage>
        <taxon>Bacteria</taxon>
        <taxon>Bacillati</taxon>
        <taxon>Actinomycetota</taxon>
        <taxon>Thermoleophilia</taxon>
        <taxon>Solirubrobacterales</taxon>
        <taxon>Solirubrobacteraceae</taxon>
        <taxon>environmental samples</taxon>
    </lineage>
</organism>
<accession>A0A6J4TVV7</accession>
<evidence type="ECO:0000256" key="1">
    <source>
        <dbReference type="SAM" id="MobiDB-lite"/>
    </source>
</evidence>
<proteinExistence type="predicted"/>
<feature type="non-terminal residue" evidence="2">
    <location>
        <position position="245"/>
    </location>
</feature>
<feature type="compositionally biased region" description="Basic residues" evidence="1">
    <location>
        <begin position="1"/>
        <end position="14"/>
    </location>
</feature>
<feature type="region of interest" description="Disordered" evidence="1">
    <location>
        <begin position="1"/>
        <end position="245"/>
    </location>
</feature>
<gene>
    <name evidence="2" type="ORF">AVDCRST_MAG85-3869</name>
</gene>
<feature type="compositionally biased region" description="Low complexity" evidence="1">
    <location>
        <begin position="51"/>
        <end position="64"/>
    </location>
</feature>
<evidence type="ECO:0000313" key="2">
    <source>
        <dbReference type="EMBL" id="CAA9533286.1"/>
    </source>
</evidence>
<dbReference type="EMBL" id="CADCVT010000435">
    <property type="protein sequence ID" value="CAA9533286.1"/>
    <property type="molecule type" value="Genomic_DNA"/>
</dbReference>
<feature type="non-terminal residue" evidence="2">
    <location>
        <position position="1"/>
    </location>
</feature>
<feature type="compositionally biased region" description="Basic residues" evidence="1">
    <location>
        <begin position="131"/>
        <end position="140"/>
    </location>
</feature>
<sequence>ATPPRCRHRLRAPRLHTGERGVTVPRVPASRRPADGRRAAARRIPGRDRAPAPAAAPRGPARASFPRRDEARAGDLSPARQRRRCTRLGLRRDGRQGPAEPALPASALTGRAQARARGSRAPDAPAAAARVHVRRRRPAQRHGLLRDPRRHPCEPGDRDLGRPGAAVRHRVRPRPRRRRDGRGDVPAPVLRRPAVRADHDRQRQRLGRHVHQPGRTALPDDLASRGRRGGRDVPAPAPVVPLHRL</sequence>
<feature type="compositionally biased region" description="Basic and acidic residues" evidence="1">
    <location>
        <begin position="144"/>
        <end position="161"/>
    </location>
</feature>
<feature type="compositionally biased region" description="Basic residues" evidence="1">
    <location>
        <begin position="167"/>
        <end position="180"/>
    </location>
</feature>